<comment type="caution">
    <text evidence="1">The sequence shown here is derived from an EMBL/GenBank/DDBJ whole genome shotgun (WGS) entry which is preliminary data.</text>
</comment>
<dbReference type="EMBL" id="MTKT01003207">
    <property type="protein sequence ID" value="OWM76334.1"/>
    <property type="molecule type" value="Genomic_DNA"/>
</dbReference>
<dbReference type="InterPro" id="IPR053271">
    <property type="entry name" value="DDT_domain"/>
</dbReference>
<proteinExistence type="predicted"/>
<dbReference type="Proteomes" id="UP000197138">
    <property type="component" value="Unassembled WGS sequence"/>
</dbReference>
<gene>
    <name evidence="1" type="ORF">CDL15_Pgr028204</name>
</gene>
<evidence type="ECO:0000313" key="2">
    <source>
        <dbReference type="Proteomes" id="UP000197138"/>
    </source>
</evidence>
<sequence>MPLYKRKPFSLVETPIQSEPTGLVCQVLQSSDMLPLKDFADTIAMKLQDRLYAGVELYGKKEDGVFPCRIMKTRNLPPSNLVLIIETHSTLLWLLIKDDGEYSSYVQGKRRSLWSYRSSCKIRNSPDAGESCP</sequence>
<name>A0A218WU11_PUNGR</name>
<accession>A0A218WU11</accession>
<organism evidence="1 2">
    <name type="scientific">Punica granatum</name>
    <name type="common">Pomegranate</name>
    <dbReference type="NCBI Taxonomy" id="22663"/>
    <lineage>
        <taxon>Eukaryota</taxon>
        <taxon>Viridiplantae</taxon>
        <taxon>Streptophyta</taxon>
        <taxon>Embryophyta</taxon>
        <taxon>Tracheophyta</taxon>
        <taxon>Spermatophyta</taxon>
        <taxon>Magnoliopsida</taxon>
        <taxon>eudicotyledons</taxon>
        <taxon>Gunneridae</taxon>
        <taxon>Pentapetalae</taxon>
        <taxon>rosids</taxon>
        <taxon>malvids</taxon>
        <taxon>Myrtales</taxon>
        <taxon>Lythraceae</taxon>
        <taxon>Punica</taxon>
    </lineage>
</organism>
<protein>
    <submittedName>
        <fullName evidence="1">Uncharacterized protein</fullName>
    </submittedName>
</protein>
<dbReference type="AlphaFoldDB" id="A0A218WU11"/>
<dbReference type="PANTHER" id="PTHR15546:SF2">
    <property type="entry name" value="DDT DOMAIN-CONTAINING PROTEIN DDB_G0282237"/>
    <property type="match status" value="1"/>
</dbReference>
<reference evidence="2" key="1">
    <citation type="journal article" date="2017" name="Plant J.">
        <title>The pomegranate (Punica granatum L.) genome and the genomics of punicalagin biosynthesis.</title>
        <authorList>
            <person name="Qin G."/>
            <person name="Xu C."/>
            <person name="Ming R."/>
            <person name="Tang H."/>
            <person name="Guyot R."/>
            <person name="Kramer E.M."/>
            <person name="Hu Y."/>
            <person name="Yi X."/>
            <person name="Qi Y."/>
            <person name="Xu X."/>
            <person name="Gao Z."/>
            <person name="Pan H."/>
            <person name="Jian J."/>
            <person name="Tian Y."/>
            <person name="Yue Z."/>
            <person name="Xu Y."/>
        </authorList>
    </citation>
    <scope>NUCLEOTIDE SEQUENCE [LARGE SCALE GENOMIC DNA]</scope>
    <source>
        <strain evidence="2">cv. Dabenzi</strain>
    </source>
</reference>
<dbReference type="PANTHER" id="PTHR15546">
    <property type="entry name" value="BROMODOMAIN ADJACENT TO ZINC FINGER DOMAIN, 2A"/>
    <property type="match status" value="1"/>
</dbReference>
<evidence type="ECO:0000313" key="1">
    <source>
        <dbReference type="EMBL" id="OWM76334.1"/>
    </source>
</evidence>